<protein>
    <submittedName>
        <fullName evidence="2">Uncharacterized protein</fullName>
    </submittedName>
</protein>
<name>A0ABW6M753_9ACTN</name>
<organism evidence="2 3">
    <name type="scientific">Streptomyces hokutonensis</name>
    <dbReference type="NCBI Taxonomy" id="1306990"/>
    <lineage>
        <taxon>Bacteria</taxon>
        <taxon>Bacillati</taxon>
        <taxon>Actinomycetota</taxon>
        <taxon>Actinomycetes</taxon>
        <taxon>Kitasatosporales</taxon>
        <taxon>Streptomycetaceae</taxon>
        <taxon>Streptomyces</taxon>
    </lineage>
</organism>
<evidence type="ECO:0000313" key="2">
    <source>
        <dbReference type="EMBL" id="MFE9601976.1"/>
    </source>
</evidence>
<feature type="region of interest" description="Disordered" evidence="1">
    <location>
        <begin position="22"/>
        <end position="46"/>
    </location>
</feature>
<evidence type="ECO:0000313" key="3">
    <source>
        <dbReference type="Proteomes" id="UP001601303"/>
    </source>
</evidence>
<dbReference type="EMBL" id="JBIAHM010000009">
    <property type="protein sequence ID" value="MFE9601976.1"/>
    <property type="molecule type" value="Genomic_DNA"/>
</dbReference>
<comment type="caution">
    <text evidence="2">The sequence shown here is derived from an EMBL/GenBank/DDBJ whole genome shotgun (WGS) entry which is preliminary data.</text>
</comment>
<accession>A0ABW6M753</accession>
<sequence>MTAAGHDDSLDSALFVEHPDTAEPTVYYPHPEDRSVIVPPDRRETQ</sequence>
<dbReference type="Proteomes" id="UP001601303">
    <property type="component" value="Unassembled WGS sequence"/>
</dbReference>
<dbReference type="RefSeq" id="WP_388109564.1">
    <property type="nucleotide sequence ID" value="NZ_JBIAHM010000009.1"/>
</dbReference>
<proteinExistence type="predicted"/>
<feature type="compositionally biased region" description="Basic and acidic residues" evidence="1">
    <location>
        <begin position="30"/>
        <end position="46"/>
    </location>
</feature>
<keyword evidence="3" id="KW-1185">Reference proteome</keyword>
<reference evidence="2 3" key="1">
    <citation type="submission" date="2024-10" db="EMBL/GenBank/DDBJ databases">
        <title>The Natural Products Discovery Center: Release of the First 8490 Sequenced Strains for Exploring Actinobacteria Biosynthetic Diversity.</title>
        <authorList>
            <person name="Kalkreuter E."/>
            <person name="Kautsar S.A."/>
            <person name="Yang D."/>
            <person name="Bader C.D."/>
            <person name="Teijaro C.N."/>
            <person name="Fluegel L."/>
            <person name="Davis C.M."/>
            <person name="Simpson J.R."/>
            <person name="Lauterbach L."/>
            <person name="Steele A.D."/>
            <person name="Gui C."/>
            <person name="Meng S."/>
            <person name="Li G."/>
            <person name="Viehrig K."/>
            <person name="Ye F."/>
            <person name="Su P."/>
            <person name="Kiefer A.F."/>
            <person name="Nichols A."/>
            <person name="Cepeda A.J."/>
            <person name="Yan W."/>
            <person name="Fan B."/>
            <person name="Jiang Y."/>
            <person name="Adhikari A."/>
            <person name="Zheng C.-J."/>
            <person name="Schuster L."/>
            <person name="Cowan T.M."/>
            <person name="Smanski M.J."/>
            <person name="Chevrette M.G."/>
            <person name="De Carvalho L.P.S."/>
            <person name="Shen B."/>
        </authorList>
    </citation>
    <scope>NUCLEOTIDE SEQUENCE [LARGE SCALE GENOMIC DNA]</scope>
    <source>
        <strain evidence="2 3">NPDC006488</strain>
    </source>
</reference>
<gene>
    <name evidence="2" type="ORF">ACFYNQ_25855</name>
</gene>
<evidence type="ECO:0000256" key="1">
    <source>
        <dbReference type="SAM" id="MobiDB-lite"/>
    </source>
</evidence>